<proteinExistence type="predicted"/>
<feature type="compositionally biased region" description="Polar residues" evidence="1">
    <location>
        <begin position="111"/>
        <end position="124"/>
    </location>
</feature>
<evidence type="ECO:0008006" key="3">
    <source>
        <dbReference type="Google" id="ProtNLM"/>
    </source>
</evidence>
<feature type="non-terminal residue" evidence="2">
    <location>
        <position position="168"/>
    </location>
</feature>
<gene>
    <name evidence="2" type="ORF">Tci_853122</name>
</gene>
<organism evidence="2">
    <name type="scientific">Tanacetum cinerariifolium</name>
    <name type="common">Dalmatian daisy</name>
    <name type="synonym">Chrysanthemum cinerariifolium</name>
    <dbReference type="NCBI Taxonomy" id="118510"/>
    <lineage>
        <taxon>Eukaryota</taxon>
        <taxon>Viridiplantae</taxon>
        <taxon>Streptophyta</taxon>
        <taxon>Embryophyta</taxon>
        <taxon>Tracheophyta</taxon>
        <taxon>Spermatophyta</taxon>
        <taxon>Magnoliopsida</taxon>
        <taxon>eudicotyledons</taxon>
        <taxon>Gunneridae</taxon>
        <taxon>Pentapetalae</taxon>
        <taxon>asterids</taxon>
        <taxon>campanulids</taxon>
        <taxon>Asterales</taxon>
        <taxon>Asteraceae</taxon>
        <taxon>Asteroideae</taxon>
        <taxon>Anthemideae</taxon>
        <taxon>Anthemidinae</taxon>
        <taxon>Tanacetum</taxon>
    </lineage>
</organism>
<reference evidence="2" key="1">
    <citation type="journal article" date="2019" name="Sci. Rep.">
        <title>Draft genome of Tanacetum cinerariifolium, the natural source of mosquito coil.</title>
        <authorList>
            <person name="Yamashiro T."/>
            <person name="Shiraishi A."/>
            <person name="Satake H."/>
            <person name="Nakayama K."/>
        </authorList>
    </citation>
    <scope>NUCLEOTIDE SEQUENCE</scope>
</reference>
<comment type="caution">
    <text evidence="2">The sequence shown here is derived from an EMBL/GenBank/DDBJ whole genome shotgun (WGS) entry which is preliminary data.</text>
</comment>
<evidence type="ECO:0000256" key="1">
    <source>
        <dbReference type="SAM" id="MobiDB-lite"/>
    </source>
</evidence>
<dbReference type="AlphaFoldDB" id="A0A699RAQ0"/>
<dbReference type="EMBL" id="BKCJ011078521">
    <property type="protein sequence ID" value="GFC81152.1"/>
    <property type="molecule type" value="Genomic_DNA"/>
</dbReference>
<feature type="region of interest" description="Disordered" evidence="1">
    <location>
        <begin position="96"/>
        <end position="168"/>
    </location>
</feature>
<sequence length="168" mass="18074">ALTHRPPIVFDSLVKQFWATATVRTLKVGPSEIIATIDGNEVVVTESLIRTHLQLNDENGLYEFTLHDVLDEMREISGSCWWDGADAIAAGAAAANEVPPPLPLPAVPPTHTFSSSLGPSTAAQDTLVRDPTPVKEPTPVRKLTHSPVRVPTPFREPTPDSPIPPSPP</sequence>
<name>A0A699RAQ0_TANCI</name>
<feature type="non-terminal residue" evidence="2">
    <location>
        <position position="1"/>
    </location>
</feature>
<evidence type="ECO:0000313" key="2">
    <source>
        <dbReference type="EMBL" id="GFC81152.1"/>
    </source>
</evidence>
<protein>
    <recommendedName>
        <fullName evidence="3">Reverse transcriptase domain-containing protein</fullName>
    </recommendedName>
</protein>
<feature type="compositionally biased region" description="Pro residues" evidence="1">
    <location>
        <begin position="154"/>
        <end position="168"/>
    </location>
</feature>
<accession>A0A699RAQ0</accession>
<feature type="compositionally biased region" description="Pro residues" evidence="1">
    <location>
        <begin position="98"/>
        <end position="108"/>
    </location>
</feature>